<name>A0A1Y1VFN6_9FUNG</name>
<sequence length="51" mass="5762">MASNGHFFGQIPQPIHNSSEINAILSRGVTSIQSLPLEKKKRNIFKIRNDK</sequence>
<dbReference type="EMBL" id="MCFH01000010">
    <property type="protein sequence ID" value="ORX54897.1"/>
    <property type="molecule type" value="Genomic_DNA"/>
</dbReference>
<protein>
    <submittedName>
        <fullName evidence="1">Uncharacterized protein</fullName>
    </submittedName>
</protein>
<gene>
    <name evidence="1" type="ORF">BCR36DRAFT_282319</name>
</gene>
<reference evidence="1 2" key="1">
    <citation type="submission" date="2016-08" db="EMBL/GenBank/DDBJ databases">
        <title>Genomes of anaerobic fungi encode conserved fungal cellulosomes for biomass hydrolysis.</title>
        <authorList>
            <consortium name="DOE Joint Genome Institute"/>
            <person name="Haitjema C.H."/>
            <person name="Gilmore S.P."/>
            <person name="Henske J.K."/>
            <person name="Solomon K.V."/>
            <person name="De Groot R."/>
            <person name="Kuo A."/>
            <person name="Mondo S.J."/>
            <person name="Salamov A.A."/>
            <person name="Labutti K."/>
            <person name="Zhao Z."/>
            <person name="Chiniquy J."/>
            <person name="Barry K."/>
            <person name="Brewer H.M."/>
            <person name="Purvine S.O."/>
            <person name="Wright A.T."/>
            <person name="Boxma B."/>
            <person name="Van Alen T."/>
            <person name="Hackstein J.H."/>
            <person name="Baker S.E."/>
            <person name="Grigoriev I.V."/>
            <person name="O'Malley M.A."/>
        </authorList>
    </citation>
    <scope>NUCLEOTIDE SEQUENCE [LARGE SCALE GENOMIC DNA]</scope>
    <source>
        <strain evidence="2">finn</strain>
    </source>
</reference>
<organism evidence="1 2">
    <name type="scientific">Piromyces finnis</name>
    <dbReference type="NCBI Taxonomy" id="1754191"/>
    <lineage>
        <taxon>Eukaryota</taxon>
        <taxon>Fungi</taxon>
        <taxon>Fungi incertae sedis</taxon>
        <taxon>Chytridiomycota</taxon>
        <taxon>Chytridiomycota incertae sedis</taxon>
        <taxon>Neocallimastigomycetes</taxon>
        <taxon>Neocallimastigales</taxon>
        <taxon>Neocallimastigaceae</taxon>
        <taxon>Piromyces</taxon>
    </lineage>
</organism>
<dbReference type="Proteomes" id="UP000193719">
    <property type="component" value="Unassembled WGS sequence"/>
</dbReference>
<keyword evidence="2" id="KW-1185">Reference proteome</keyword>
<dbReference type="AlphaFoldDB" id="A0A1Y1VFN6"/>
<evidence type="ECO:0000313" key="2">
    <source>
        <dbReference type="Proteomes" id="UP000193719"/>
    </source>
</evidence>
<evidence type="ECO:0000313" key="1">
    <source>
        <dbReference type="EMBL" id="ORX54897.1"/>
    </source>
</evidence>
<accession>A0A1Y1VFN6</accession>
<comment type="caution">
    <text evidence="1">The sequence shown here is derived from an EMBL/GenBank/DDBJ whole genome shotgun (WGS) entry which is preliminary data.</text>
</comment>
<reference evidence="1 2" key="2">
    <citation type="submission" date="2016-08" db="EMBL/GenBank/DDBJ databases">
        <title>Pervasive Adenine N6-methylation of Active Genes in Fungi.</title>
        <authorList>
            <consortium name="DOE Joint Genome Institute"/>
            <person name="Mondo S.J."/>
            <person name="Dannebaum R.O."/>
            <person name="Kuo R.C."/>
            <person name="Labutti K."/>
            <person name="Haridas S."/>
            <person name="Kuo A."/>
            <person name="Salamov A."/>
            <person name="Ahrendt S.R."/>
            <person name="Lipzen A."/>
            <person name="Sullivan W."/>
            <person name="Andreopoulos W.B."/>
            <person name="Clum A."/>
            <person name="Lindquist E."/>
            <person name="Daum C."/>
            <person name="Ramamoorthy G.K."/>
            <person name="Gryganskyi A."/>
            <person name="Culley D."/>
            <person name="Magnuson J.K."/>
            <person name="James T.Y."/>
            <person name="O'Malley M.A."/>
            <person name="Stajich J.E."/>
            <person name="Spatafora J.W."/>
            <person name="Visel A."/>
            <person name="Grigoriev I.V."/>
        </authorList>
    </citation>
    <scope>NUCLEOTIDE SEQUENCE [LARGE SCALE GENOMIC DNA]</scope>
    <source>
        <strain evidence="2">finn</strain>
    </source>
</reference>
<dbReference type="OrthoDB" id="7392499at2759"/>
<proteinExistence type="predicted"/>